<feature type="region of interest" description="Disordered" evidence="1">
    <location>
        <begin position="34"/>
        <end position="53"/>
    </location>
</feature>
<dbReference type="Proteomes" id="UP000291116">
    <property type="component" value="Unassembled WGS sequence"/>
</dbReference>
<keyword evidence="4" id="KW-1185">Reference proteome</keyword>
<keyword evidence="2" id="KW-0732">Signal</keyword>
<feature type="chain" id="PRO_5019554032" evidence="2">
    <location>
        <begin position="23"/>
        <end position="389"/>
    </location>
</feature>
<sequence length="389" mass="42154">MKTTDRMAVFFLSLLSLNSAAGFTSSAIRTSTNRVSSPLAPFPPSANKQERQTPLIRCNEKPGWLDDAMDGIPSGDFDEESYRNRIDLRGGIAGFSVDPELGFVCILVAGGEDSNQQHNKHWMPVVVSPVDTDRPKSAEALTCVQLAGGLDLGTAILPPDSLARLVAEHDAEEQSGEGTARDKGAPKRLSLTKITAAPNPDASENAKAGIEEEAQELVATSPEREKAISDALPKVETAVKTLPGLQETTTESVREAMQRFADEKGAVDRDAFSSILDSLRSLNTPAISLAPPLFRLDVSVIDGNGISQVTVDTTNSMIALGLAMRYKVTVDMEEKYRHPRGGKGVDELLERFPVFRPIQELNEDSRIVDGFIPSMFEKARSIDNDMKGE</sequence>
<evidence type="ECO:0000313" key="4">
    <source>
        <dbReference type="Proteomes" id="UP000291116"/>
    </source>
</evidence>
<reference evidence="3 4" key="1">
    <citation type="submission" date="2019-01" db="EMBL/GenBank/DDBJ databases">
        <authorList>
            <person name="Ferrante I. M."/>
        </authorList>
    </citation>
    <scope>NUCLEOTIDE SEQUENCE [LARGE SCALE GENOMIC DNA]</scope>
    <source>
        <strain evidence="3 4">B856</strain>
    </source>
</reference>
<gene>
    <name evidence="3" type="ORF">PSNMU_V1.4_AUG-EV-PASAV3_0080420</name>
</gene>
<dbReference type="OrthoDB" id="42635at2759"/>
<name>A0A448ZGU1_9STRA</name>
<protein>
    <submittedName>
        <fullName evidence="3">Uncharacterized protein</fullName>
    </submittedName>
</protein>
<accession>A0A448ZGU1</accession>
<dbReference type="AlphaFoldDB" id="A0A448ZGU1"/>
<proteinExistence type="predicted"/>
<organism evidence="3 4">
    <name type="scientific">Pseudo-nitzschia multistriata</name>
    <dbReference type="NCBI Taxonomy" id="183589"/>
    <lineage>
        <taxon>Eukaryota</taxon>
        <taxon>Sar</taxon>
        <taxon>Stramenopiles</taxon>
        <taxon>Ochrophyta</taxon>
        <taxon>Bacillariophyta</taxon>
        <taxon>Bacillariophyceae</taxon>
        <taxon>Bacillariophycidae</taxon>
        <taxon>Bacillariales</taxon>
        <taxon>Bacillariaceae</taxon>
        <taxon>Pseudo-nitzschia</taxon>
    </lineage>
</organism>
<dbReference type="EMBL" id="CAACVS010000336">
    <property type="protein sequence ID" value="VEU41252.1"/>
    <property type="molecule type" value="Genomic_DNA"/>
</dbReference>
<evidence type="ECO:0000256" key="2">
    <source>
        <dbReference type="SAM" id="SignalP"/>
    </source>
</evidence>
<feature type="signal peptide" evidence="2">
    <location>
        <begin position="1"/>
        <end position="22"/>
    </location>
</feature>
<evidence type="ECO:0000313" key="3">
    <source>
        <dbReference type="EMBL" id="VEU41252.1"/>
    </source>
</evidence>
<feature type="region of interest" description="Disordered" evidence="1">
    <location>
        <begin position="168"/>
        <end position="187"/>
    </location>
</feature>
<evidence type="ECO:0000256" key="1">
    <source>
        <dbReference type="SAM" id="MobiDB-lite"/>
    </source>
</evidence>